<accession>A0AAV3PL78</accession>
<comment type="subcellular location">
    <subcellularLocation>
        <location evidence="1">Secreted</location>
    </subcellularLocation>
</comment>
<dbReference type="Pfam" id="PF00450">
    <property type="entry name" value="Peptidase_S10"/>
    <property type="match status" value="1"/>
</dbReference>
<dbReference type="Gene3D" id="3.40.50.1820">
    <property type="entry name" value="alpha/beta hydrolase"/>
    <property type="match status" value="1"/>
</dbReference>
<dbReference type="FunFam" id="3.40.50.1820:FF:000453">
    <property type="entry name" value="Carboxypeptidase"/>
    <property type="match status" value="1"/>
</dbReference>
<keyword evidence="3" id="KW-0964">Secreted</keyword>
<evidence type="ECO:0000256" key="1">
    <source>
        <dbReference type="ARBA" id="ARBA00004613"/>
    </source>
</evidence>
<feature type="chain" id="PRO_5043088994" description="Carboxypeptidase" evidence="11">
    <location>
        <begin position="22"/>
        <end position="451"/>
    </location>
</feature>
<dbReference type="EMBL" id="BAABME010017939">
    <property type="protein sequence ID" value="GAA0151966.1"/>
    <property type="molecule type" value="Genomic_DNA"/>
</dbReference>
<evidence type="ECO:0000256" key="4">
    <source>
        <dbReference type="ARBA" id="ARBA00022645"/>
    </source>
</evidence>
<gene>
    <name evidence="12" type="ORF">LIER_37394</name>
</gene>
<dbReference type="InterPro" id="IPR029058">
    <property type="entry name" value="AB_hydrolase_fold"/>
</dbReference>
<comment type="function">
    <text evidence="10">Probable carboxypeptidase.</text>
</comment>
<sequence>MSFIALLIFTICLIEIQFALTNCNNEVDKIFSLPGQPKLNFQQYAGYIVVDDQQQISLFYYFVEAELNPTPKPLVLWLNGGPGCSSVGAGAFIEHGPLKVSGNHLIKNEYSWNKEANMLYLESPAGVGFSFSTNSSFYDYVDDEMTARGNILFLEKWLNKFPEYRNNDFYLTGESYGGHYVPQLADYIIKSEMKINLKGIAIGNPLLEFNTDFNSRAEYFWSHGLISDATYKLLNTVCNISELRRQGQQGHLTPSCTHVFVQYSREIGKFINFYDVTLDVCLPSVQSQSAALNQFQDSSKIDVCIHDETFVYLNREDVRIALHARLVNVKQWSVFTSILHYNMQNLELPMLPILGSLVQSGVRVLIYSGDQDSVLPLTGTRVLIDKLAKELGLNTTVPYSCWFEGKQVAGWNQVYGNILSFVTVRGASHEVPYSQPERSLVLFRSFIGAKI</sequence>
<dbReference type="GO" id="GO:0005773">
    <property type="term" value="C:vacuole"/>
    <property type="evidence" value="ECO:0007669"/>
    <property type="project" value="TreeGrafter"/>
</dbReference>
<keyword evidence="7 11" id="KW-0378">Hydrolase</keyword>
<keyword evidence="13" id="KW-1185">Reference proteome</keyword>
<dbReference type="AlphaFoldDB" id="A0AAV3PL78"/>
<dbReference type="PROSITE" id="PS00560">
    <property type="entry name" value="CARBOXYPEPT_SER_HIS"/>
    <property type="match status" value="1"/>
</dbReference>
<dbReference type="Proteomes" id="UP001454036">
    <property type="component" value="Unassembled WGS sequence"/>
</dbReference>
<comment type="caution">
    <text evidence="12">The sequence shown here is derived from an EMBL/GenBank/DDBJ whole genome shotgun (WGS) entry which is preliminary data.</text>
</comment>
<keyword evidence="4 11" id="KW-0121">Carboxypeptidase</keyword>
<evidence type="ECO:0000256" key="8">
    <source>
        <dbReference type="ARBA" id="ARBA00023157"/>
    </source>
</evidence>
<dbReference type="PROSITE" id="PS00131">
    <property type="entry name" value="CARBOXYPEPT_SER_SER"/>
    <property type="match status" value="1"/>
</dbReference>
<evidence type="ECO:0000256" key="3">
    <source>
        <dbReference type="ARBA" id="ARBA00022525"/>
    </source>
</evidence>
<evidence type="ECO:0000256" key="10">
    <source>
        <dbReference type="ARBA" id="ARBA00037399"/>
    </source>
</evidence>
<dbReference type="PANTHER" id="PTHR11802:SF281">
    <property type="entry name" value="CARBOXYPEPTIDASE"/>
    <property type="match status" value="1"/>
</dbReference>
<keyword evidence="9" id="KW-0325">Glycoprotein</keyword>
<evidence type="ECO:0000256" key="7">
    <source>
        <dbReference type="ARBA" id="ARBA00022801"/>
    </source>
</evidence>
<evidence type="ECO:0000256" key="11">
    <source>
        <dbReference type="RuleBase" id="RU361156"/>
    </source>
</evidence>
<evidence type="ECO:0000256" key="9">
    <source>
        <dbReference type="ARBA" id="ARBA00023180"/>
    </source>
</evidence>
<comment type="similarity">
    <text evidence="2 11">Belongs to the peptidase S10 family.</text>
</comment>
<organism evidence="12 13">
    <name type="scientific">Lithospermum erythrorhizon</name>
    <name type="common">Purple gromwell</name>
    <name type="synonym">Lithospermum officinale var. erythrorhizon</name>
    <dbReference type="NCBI Taxonomy" id="34254"/>
    <lineage>
        <taxon>Eukaryota</taxon>
        <taxon>Viridiplantae</taxon>
        <taxon>Streptophyta</taxon>
        <taxon>Embryophyta</taxon>
        <taxon>Tracheophyta</taxon>
        <taxon>Spermatophyta</taxon>
        <taxon>Magnoliopsida</taxon>
        <taxon>eudicotyledons</taxon>
        <taxon>Gunneridae</taxon>
        <taxon>Pentapetalae</taxon>
        <taxon>asterids</taxon>
        <taxon>lamiids</taxon>
        <taxon>Boraginales</taxon>
        <taxon>Boraginaceae</taxon>
        <taxon>Boraginoideae</taxon>
        <taxon>Lithospermeae</taxon>
        <taxon>Lithospermum</taxon>
    </lineage>
</organism>
<dbReference type="PRINTS" id="PR00724">
    <property type="entry name" value="CRBOXYPTASEC"/>
</dbReference>
<evidence type="ECO:0000313" key="13">
    <source>
        <dbReference type="Proteomes" id="UP001454036"/>
    </source>
</evidence>
<dbReference type="InterPro" id="IPR001563">
    <property type="entry name" value="Peptidase_S10"/>
</dbReference>
<dbReference type="EC" id="3.4.16.-" evidence="11"/>
<dbReference type="FunFam" id="3.40.50.11320:FF:000004">
    <property type="entry name" value="Carboxypeptidase"/>
    <property type="match status" value="1"/>
</dbReference>
<keyword evidence="6 11" id="KW-0732">Signal</keyword>
<keyword evidence="8" id="KW-1015">Disulfide bond</keyword>
<evidence type="ECO:0000256" key="5">
    <source>
        <dbReference type="ARBA" id="ARBA00022670"/>
    </source>
</evidence>
<name>A0AAV3PL78_LITER</name>
<dbReference type="PANTHER" id="PTHR11802">
    <property type="entry name" value="SERINE PROTEASE FAMILY S10 SERINE CARBOXYPEPTIDASE"/>
    <property type="match status" value="1"/>
</dbReference>
<dbReference type="GO" id="GO:0005576">
    <property type="term" value="C:extracellular region"/>
    <property type="evidence" value="ECO:0007669"/>
    <property type="project" value="UniProtKB-SubCell"/>
</dbReference>
<proteinExistence type="inferred from homology"/>
<protein>
    <recommendedName>
        <fullName evidence="11">Carboxypeptidase</fullName>
        <ecNumber evidence="11">3.4.16.-</ecNumber>
    </recommendedName>
</protein>
<keyword evidence="5 11" id="KW-0645">Protease</keyword>
<dbReference type="SUPFAM" id="SSF53474">
    <property type="entry name" value="alpha/beta-Hydrolases"/>
    <property type="match status" value="1"/>
</dbReference>
<evidence type="ECO:0000313" key="12">
    <source>
        <dbReference type="EMBL" id="GAA0151966.1"/>
    </source>
</evidence>
<dbReference type="GO" id="GO:0004185">
    <property type="term" value="F:serine-type carboxypeptidase activity"/>
    <property type="evidence" value="ECO:0007669"/>
    <property type="project" value="UniProtKB-UniRule"/>
</dbReference>
<reference evidence="12 13" key="1">
    <citation type="submission" date="2024-01" db="EMBL/GenBank/DDBJ databases">
        <title>The complete chloroplast genome sequence of Lithospermum erythrorhizon: insights into the phylogenetic relationship among Boraginaceae species and the maternal lineages of purple gromwells.</title>
        <authorList>
            <person name="Okada T."/>
            <person name="Watanabe K."/>
        </authorList>
    </citation>
    <scope>NUCLEOTIDE SEQUENCE [LARGE SCALE GENOMIC DNA]</scope>
</reference>
<feature type="signal peptide" evidence="11">
    <location>
        <begin position="1"/>
        <end position="21"/>
    </location>
</feature>
<evidence type="ECO:0000256" key="6">
    <source>
        <dbReference type="ARBA" id="ARBA00022729"/>
    </source>
</evidence>
<evidence type="ECO:0000256" key="2">
    <source>
        <dbReference type="ARBA" id="ARBA00009431"/>
    </source>
</evidence>
<dbReference type="InterPro" id="IPR018202">
    <property type="entry name" value="Ser_caboxypep_ser_AS"/>
</dbReference>
<dbReference type="InterPro" id="IPR033124">
    <property type="entry name" value="Ser_caboxypep_his_AS"/>
</dbReference>
<dbReference type="GO" id="GO:0006508">
    <property type="term" value="P:proteolysis"/>
    <property type="evidence" value="ECO:0007669"/>
    <property type="project" value="UniProtKB-KW"/>
</dbReference>